<accession>A0ABR1D1E9</accession>
<evidence type="ECO:0000313" key="2">
    <source>
        <dbReference type="EMBL" id="KAK6743941.1"/>
    </source>
</evidence>
<name>A0ABR1D1E9_NECAM</name>
<reference evidence="2 3" key="1">
    <citation type="submission" date="2023-08" db="EMBL/GenBank/DDBJ databases">
        <title>A Necator americanus chromosomal reference genome.</title>
        <authorList>
            <person name="Ilik V."/>
            <person name="Petrzelkova K.J."/>
            <person name="Pardy F."/>
            <person name="Fuh T."/>
            <person name="Niatou-Singa F.S."/>
            <person name="Gouil Q."/>
            <person name="Baker L."/>
            <person name="Ritchie M.E."/>
            <person name="Jex A.R."/>
            <person name="Gazzola D."/>
            <person name="Li H."/>
            <person name="Toshio Fujiwara R."/>
            <person name="Zhan B."/>
            <person name="Aroian R.V."/>
            <person name="Pafco B."/>
            <person name="Schwarz E.M."/>
        </authorList>
    </citation>
    <scope>NUCLEOTIDE SEQUENCE [LARGE SCALE GENOMIC DNA]</scope>
    <source>
        <strain evidence="2 3">Aroian</strain>
        <tissue evidence="2">Whole animal</tissue>
    </source>
</reference>
<proteinExistence type="predicted"/>
<comment type="caution">
    <text evidence="2">The sequence shown here is derived from an EMBL/GenBank/DDBJ whole genome shotgun (WGS) entry which is preliminary data.</text>
</comment>
<evidence type="ECO:0000256" key="1">
    <source>
        <dbReference type="SAM" id="MobiDB-lite"/>
    </source>
</evidence>
<feature type="region of interest" description="Disordered" evidence="1">
    <location>
        <begin position="66"/>
        <end position="89"/>
    </location>
</feature>
<gene>
    <name evidence="2" type="primary">Necator_chrIII.g11702</name>
    <name evidence="2" type="ORF">RB195_010937</name>
</gene>
<protein>
    <submittedName>
        <fullName evidence="2">Uncharacterized protein</fullName>
    </submittedName>
</protein>
<sequence>MGLCAIARLQKSGIESMRSDVAVAGVEVSQKMGFEQQSAKRIKEKVIFDPEGMKFGRFEPSIDRVATAGPPADYTRPNTNRICMENDHH</sequence>
<evidence type="ECO:0000313" key="3">
    <source>
        <dbReference type="Proteomes" id="UP001303046"/>
    </source>
</evidence>
<dbReference type="Proteomes" id="UP001303046">
    <property type="component" value="Unassembled WGS sequence"/>
</dbReference>
<dbReference type="EMBL" id="JAVFWL010000003">
    <property type="protein sequence ID" value="KAK6743941.1"/>
    <property type="molecule type" value="Genomic_DNA"/>
</dbReference>
<organism evidence="2 3">
    <name type="scientific">Necator americanus</name>
    <name type="common">Human hookworm</name>
    <dbReference type="NCBI Taxonomy" id="51031"/>
    <lineage>
        <taxon>Eukaryota</taxon>
        <taxon>Metazoa</taxon>
        <taxon>Ecdysozoa</taxon>
        <taxon>Nematoda</taxon>
        <taxon>Chromadorea</taxon>
        <taxon>Rhabditida</taxon>
        <taxon>Rhabditina</taxon>
        <taxon>Rhabditomorpha</taxon>
        <taxon>Strongyloidea</taxon>
        <taxon>Ancylostomatidae</taxon>
        <taxon>Bunostominae</taxon>
        <taxon>Necator</taxon>
    </lineage>
</organism>
<keyword evidence="3" id="KW-1185">Reference proteome</keyword>